<dbReference type="Proteomes" id="UP001501468">
    <property type="component" value="Unassembled WGS sequence"/>
</dbReference>
<feature type="region of interest" description="Disordered" evidence="1">
    <location>
        <begin position="85"/>
        <end position="106"/>
    </location>
</feature>
<organism evidence="2 3">
    <name type="scientific">Terrabacter ginsenosidimutans</name>
    <dbReference type="NCBI Taxonomy" id="490575"/>
    <lineage>
        <taxon>Bacteria</taxon>
        <taxon>Bacillati</taxon>
        <taxon>Actinomycetota</taxon>
        <taxon>Actinomycetes</taxon>
        <taxon>Micrococcales</taxon>
        <taxon>Intrasporangiaceae</taxon>
        <taxon>Terrabacter</taxon>
    </lineage>
</organism>
<dbReference type="EMBL" id="BAABDC010000014">
    <property type="protein sequence ID" value="GAA3722359.1"/>
    <property type="molecule type" value="Genomic_DNA"/>
</dbReference>
<accession>A0ABP7EPF6</accession>
<comment type="caution">
    <text evidence="2">The sequence shown here is derived from an EMBL/GenBank/DDBJ whole genome shotgun (WGS) entry which is preliminary data.</text>
</comment>
<name>A0ABP7EPF6_9MICO</name>
<evidence type="ECO:0000256" key="1">
    <source>
        <dbReference type="SAM" id="MobiDB-lite"/>
    </source>
</evidence>
<sequence length="106" mass="11325">MFTHSMDEPEALAVADLAAQTGVDPADIDVVANDRVTWRNGSLGCPKLGCSYAQMLVEGYRIVLHAGAENYVYHGANGEAPFRCSQPDPNGTVESSAAPVRPYNPM</sequence>
<reference evidence="3" key="1">
    <citation type="journal article" date="2019" name="Int. J. Syst. Evol. Microbiol.">
        <title>The Global Catalogue of Microorganisms (GCM) 10K type strain sequencing project: providing services to taxonomists for standard genome sequencing and annotation.</title>
        <authorList>
            <consortium name="The Broad Institute Genomics Platform"/>
            <consortium name="The Broad Institute Genome Sequencing Center for Infectious Disease"/>
            <person name="Wu L."/>
            <person name="Ma J."/>
        </authorList>
    </citation>
    <scope>NUCLEOTIDE SEQUENCE [LARGE SCALE GENOMIC DNA]</scope>
    <source>
        <strain evidence="3">JCM 17125</strain>
    </source>
</reference>
<protein>
    <submittedName>
        <fullName evidence="2">Uncharacterized protein</fullName>
    </submittedName>
</protein>
<evidence type="ECO:0000313" key="3">
    <source>
        <dbReference type="Proteomes" id="UP001501468"/>
    </source>
</evidence>
<gene>
    <name evidence="2" type="ORF">GCM10022399_43420</name>
</gene>
<evidence type="ECO:0000313" key="2">
    <source>
        <dbReference type="EMBL" id="GAA3722359.1"/>
    </source>
</evidence>
<keyword evidence="3" id="KW-1185">Reference proteome</keyword>
<proteinExistence type="predicted"/>